<comment type="catalytic activity">
    <reaction evidence="14">
        <text>a nucleoside 3',5'-cyclic phosphate + H2O = a nucleoside 5'-phosphate + H(+)</text>
        <dbReference type="Rhea" id="RHEA:14653"/>
        <dbReference type="ChEBI" id="CHEBI:15377"/>
        <dbReference type="ChEBI" id="CHEBI:15378"/>
        <dbReference type="ChEBI" id="CHEBI:57867"/>
        <dbReference type="ChEBI" id="CHEBI:58464"/>
        <dbReference type="EC" id="3.1.4.17"/>
    </reaction>
    <physiologicalReaction direction="left-to-right" evidence="14">
        <dbReference type="Rhea" id="RHEA:14654"/>
    </physiologicalReaction>
</comment>
<keyword evidence="8 16" id="KW-0378">Hydrolase</keyword>
<evidence type="ECO:0000313" key="20">
    <source>
        <dbReference type="EMBL" id="KAK5599842.1"/>
    </source>
</evidence>
<comment type="caution">
    <text evidence="20">The sequence shown here is derived from an EMBL/GenBank/DDBJ whole genome shotgun (WGS) entry which is preliminary data.</text>
</comment>
<feature type="transmembrane region" description="Helical" evidence="18">
    <location>
        <begin position="219"/>
        <end position="235"/>
    </location>
</feature>
<dbReference type="InterPro" id="IPR002073">
    <property type="entry name" value="PDEase_catalytic_dom"/>
</dbReference>
<feature type="compositionally biased region" description="Polar residues" evidence="17">
    <location>
        <begin position="531"/>
        <end position="542"/>
    </location>
</feature>
<evidence type="ECO:0000256" key="10">
    <source>
        <dbReference type="ARBA" id="ARBA00023136"/>
    </source>
</evidence>
<dbReference type="EC" id="3.1.4.-" evidence="16"/>
<feature type="compositionally biased region" description="Acidic residues" evidence="17">
    <location>
        <begin position="1020"/>
        <end position="1031"/>
    </location>
</feature>
<comment type="catalytic activity">
    <reaction evidence="12">
        <text>3',5'-cyclic AMP + H2O = AMP + H(+)</text>
        <dbReference type="Rhea" id="RHEA:25277"/>
        <dbReference type="ChEBI" id="CHEBI:15377"/>
        <dbReference type="ChEBI" id="CHEBI:15378"/>
        <dbReference type="ChEBI" id="CHEBI:58165"/>
        <dbReference type="ChEBI" id="CHEBI:456215"/>
    </reaction>
    <physiologicalReaction direction="left-to-right" evidence="12">
        <dbReference type="Rhea" id="RHEA:25278"/>
    </physiologicalReaction>
</comment>
<evidence type="ECO:0000256" key="16">
    <source>
        <dbReference type="RuleBase" id="RU363067"/>
    </source>
</evidence>
<dbReference type="SUPFAM" id="SSF109604">
    <property type="entry name" value="HD-domain/PDEase-like"/>
    <property type="match status" value="1"/>
</dbReference>
<keyword evidence="6 18" id="KW-0812">Transmembrane</keyword>
<gene>
    <name evidence="20" type="ORF">CRENBAI_014821</name>
</gene>
<dbReference type="InterPro" id="IPR036971">
    <property type="entry name" value="PDEase_catalytic_dom_sf"/>
</dbReference>
<feature type="compositionally biased region" description="Acidic residues" evidence="17">
    <location>
        <begin position="1108"/>
        <end position="1127"/>
    </location>
</feature>
<dbReference type="Gene3D" id="1.10.1300.10">
    <property type="entry name" value="3'5'-cyclic nucleotide phosphodiesterase, catalytic domain"/>
    <property type="match status" value="1"/>
</dbReference>
<sequence length="1142" mass="124292">MSLEAESDRGSSGGAQKKHPRAELERGCYVKTCVTPLHRDERSQSWPRLTATWTCRRVSSAVCVASISALLALLLRLVEWDAGSSSGNSSCVGSRFHSAAGCAVELLFTACHCVSPVFTLVCAFFWVWLCLIRCGLLIRSALFLLAVCHLGEAAAQSLLRGAEELSSLTATLVVLGCFGGGALLVVRSGQGVSILVFISVIRAVSLLTLSRVRASWRPYLAYLLGLLGVLLASYADRLLPASGTSGTGCCGSVTGAKEEDIPVFKRRRRSSSTAASEMMAHSQSNSKSHRRTSLPCIPRDQSSGTSVVVDIAVMGEAHGLISDLLADPSLPPNTCSSLKAVSNLLSTQINIQPLHRPRIPTDPHACSDSEDGPEKAERLAIPKRLRRSLPPGLLRRISSTWTTTTSATGMPTIEPGPVRRDRAASIKHTVDSDSWNNPLMITISKSRSMSASYTASGTSNHLYNKPLGRPGFPPSSVSPLGSPCSSPPVQGSPVSSPTIKTCSVQLPELPRPLTEQVPVSAAPKSHHKALTHSQSAPSSTTIHWRPPSLCGSCGRPFNNRLNNGVGSGSKTDRITHPDERVVASSDYDSTYDSTYETNHSDSSDFAQNDDEGEGGKKPPEVRDGCRECPTEGIVLHPLLPSSEDKSVSAPESPVMPGLEPLMSQLNNWNFPIFSLVEKTHGKSGCILSQVSYRLFEDTGLFETFRIPPKEFMNYFHALENGYRDIPYHNRIHATDVLHAVWYLTTQPVPGLPSLPTENGIHNDSTNSITPGTSGFLVSKMGSEIEDGYGSLSGLIPALELMALYVAAAMHDYDHPGRTNAFLVATSAPQALLYNDRSVLENHHAAAAWNLFMSRPEFNFLANLEHVEFKRFRFLVIEAILATDLKKHFDFLAEFNAKVGDEGVSGIDWTNDNDRLLVCQMCIKLADVNGPLKNKELHLQWTEGIVNEFYEQGDEEATLGLPISPFMDRSAPQLAKLQQSFISHIVGPLCTSYDSAALMPGRWVDPSEEAVELDADKEGQDTEEEDTADEEASTGSDASQRQETKKLKRRKVFCQITQHLLENHEMWKRVIAAEASETQEEKANCLGNPVDSITAIREEEEEPASKEDESADDLNEGEEPTAAEEEEVLPQSETSGEKEEVPE</sequence>
<dbReference type="FunFam" id="1.10.1300.10:FF:000008">
    <property type="entry name" value="Phosphodiesterase"/>
    <property type="match status" value="1"/>
</dbReference>
<comment type="subcellular location">
    <subcellularLocation>
        <location evidence="3">Membrane</location>
        <topology evidence="3">Multi-pass membrane protein</topology>
    </subcellularLocation>
</comment>
<evidence type="ECO:0000256" key="14">
    <source>
        <dbReference type="ARBA" id="ARBA00033709"/>
    </source>
</evidence>
<evidence type="ECO:0000256" key="13">
    <source>
        <dbReference type="ARBA" id="ARBA00033684"/>
    </source>
</evidence>
<keyword evidence="11" id="KW-0114">cAMP</keyword>
<feature type="domain" description="PDEase" evidence="19">
    <location>
        <begin position="650"/>
        <end position="1073"/>
    </location>
</feature>
<evidence type="ECO:0000256" key="17">
    <source>
        <dbReference type="SAM" id="MobiDB-lite"/>
    </source>
</evidence>
<evidence type="ECO:0000256" key="18">
    <source>
        <dbReference type="SAM" id="Phobius"/>
    </source>
</evidence>
<keyword evidence="5" id="KW-0597">Phosphoprotein</keyword>
<evidence type="ECO:0000256" key="15">
    <source>
        <dbReference type="ARBA" id="ARBA00060946"/>
    </source>
</evidence>
<dbReference type="EMBL" id="JAHHUM010002911">
    <property type="protein sequence ID" value="KAK5599842.1"/>
    <property type="molecule type" value="Genomic_DNA"/>
</dbReference>
<feature type="compositionally biased region" description="Basic and acidic residues" evidence="17">
    <location>
        <begin position="613"/>
        <end position="624"/>
    </location>
</feature>
<evidence type="ECO:0000256" key="6">
    <source>
        <dbReference type="ARBA" id="ARBA00022692"/>
    </source>
</evidence>
<accession>A0AAV9QU35</accession>
<dbReference type="GO" id="GO:0046872">
    <property type="term" value="F:metal ion binding"/>
    <property type="evidence" value="ECO:0007669"/>
    <property type="project" value="UniProtKB-KW"/>
</dbReference>
<evidence type="ECO:0000256" key="1">
    <source>
        <dbReference type="ARBA" id="ARBA00001936"/>
    </source>
</evidence>
<keyword evidence="7 16" id="KW-0479">Metal-binding</keyword>
<feature type="region of interest" description="Disordered" evidence="17">
    <location>
        <begin position="464"/>
        <end position="499"/>
    </location>
</feature>
<reference evidence="20 21" key="1">
    <citation type="submission" date="2021-06" db="EMBL/GenBank/DDBJ databases">
        <authorList>
            <person name="Palmer J.M."/>
        </authorList>
    </citation>
    <scope>NUCLEOTIDE SEQUENCE [LARGE SCALE GENOMIC DNA]</scope>
    <source>
        <strain evidence="20 21">MEX-2019</strain>
        <tissue evidence="20">Muscle</tissue>
    </source>
</reference>
<feature type="region of interest" description="Disordered" evidence="17">
    <location>
        <begin position="1077"/>
        <end position="1142"/>
    </location>
</feature>
<evidence type="ECO:0000256" key="9">
    <source>
        <dbReference type="ARBA" id="ARBA00022989"/>
    </source>
</evidence>
<feature type="transmembrane region" description="Helical" evidence="18">
    <location>
        <begin position="58"/>
        <end position="78"/>
    </location>
</feature>
<organism evidence="20 21">
    <name type="scientific">Crenichthys baileyi</name>
    <name type="common">White River springfish</name>
    <dbReference type="NCBI Taxonomy" id="28760"/>
    <lineage>
        <taxon>Eukaryota</taxon>
        <taxon>Metazoa</taxon>
        <taxon>Chordata</taxon>
        <taxon>Craniata</taxon>
        <taxon>Vertebrata</taxon>
        <taxon>Euteleostomi</taxon>
        <taxon>Actinopterygii</taxon>
        <taxon>Neopterygii</taxon>
        <taxon>Teleostei</taxon>
        <taxon>Neoteleostei</taxon>
        <taxon>Acanthomorphata</taxon>
        <taxon>Ovalentaria</taxon>
        <taxon>Atherinomorphae</taxon>
        <taxon>Cyprinodontiformes</taxon>
        <taxon>Goodeidae</taxon>
        <taxon>Crenichthys</taxon>
    </lineage>
</organism>
<evidence type="ECO:0000256" key="7">
    <source>
        <dbReference type="ARBA" id="ARBA00022723"/>
    </source>
</evidence>
<feature type="region of interest" description="Disordered" evidence="17">
    <location>
        <begin position="561"/>
        <end position="624"/>
    </location>
</feature>
<feature type="transmembrane region" description="Helical" evidence="18">
    <location>
        <begin position="125"/>
        <end position="147"/>
    </location>
</feature>
<dbReference type="GO" id="GO:0004114">
    <property type="term" value="F:3',5'-cyclic-nucleotide phosphodiesterase activity"/>
    <property type="evidence" value="ECO:0007669"/>
    <property type="project" value="UniProtKB-EC"/>
</dbReference>
<comment type="cofactor">
    <cofactor evidence="1">
        <name>Mn(2+)</name>
        <dbReference type="ChEBI" id="CHEBI:29035"/>
    </cofactor>
</comment>
<evidence type="ECO:0000256" key="5">
    <source>
        <dbReference type="ARBA" id="ARBA00022553"/>
    </source>
</evidence>
<name>A0AAV9QU35_9TELE</name>
<keyword evidence="21" id="KW-1185">Reference proteome</keyword>
<evidence type="ECO:0000256" key="12">
    <source>
        <dbReference type="ARBA" id="ARBA00033675"/>
    </source>
</evidence>
<feature type="region of interest" description="Disordered" evidence="17">
    <location>
        <begin position="264"/>
        <end position="302"/>
    </location>
</feature>
<feature type="region of interest" description="Disordered" evidence="17">
    <location>
        <begin position="516"/>
        <end position="544"/>
    </location>
</feature>
<feature type="compositionally biased region" description="Basic and acidic residues" evidence="17">
    <location>
        <begin position="359"/>
        <end position="379"/>
    </location>
</feature>
<keyword evidence="9 18" id="KW-1133">Transmembrane helix</keyword>
<comment type="similarity">
    <text evidence="15">Belongs to the cyclic nucleotide phosphodiesterase family. PDE3 subfamily.</text>
</comment>
<evidence type="ECO:0000256" key="11">
    <source>
        <dbReference type="ARBA" id="ARBA00023149"/>
    </source>
</evidence>
<dbReference type="GO" id="GO:0016020">
    <property type="term" value="C:membrane"/>
    <property type="evidence" value="ECO:0007669"/>
    <property type="project" value="UniProtKB-SubCell"/>
</dbReference>
<feature type="region of interest" description="Disordered" evidence="17">
    <location>
        <begin position="1"/>
        <end position="20"/>
    </location>
</feature>
<comment type="cofactor">
    <cofactor evidence="16">
        <name>a divalent metal cation</name>
        <dbReference type="ChEBI" id="CHEBI:60240"/>
    </cofactor>
    <text evidence="16">Binds 2 divalent metal cations per subunit. Site 1 may preferentially bind zinc ions, while site 2 has a preference for magnesium and/or manganese ions.</text>
</comment>
<feature type="region of interest" description="Disordered" evidence="17">
    <location>
        <begin position="355"/>
        <end position="379"/>
    </location>
</feature>
<dbReference type="Proteomes" id="UP001311232">
    <property type="component" value="Unassembled WGS sequence"/>
</dbReference>
<feature type="compositionally biased region" description="Basic and acidic residues" evidence="17">
    <location>
        <begin position="570"/>
        <end position="581"/>
    </location>
</feature>
<dbReference type="AlphaFoldDB" id="A0AAV9QU35"/>
<feature type="compositionally biased region" description="Low complexity" evidence="17">
    <location>
        <begin position="584"/>
        <end position="597"/>
    </location>
</feature>
<dbReference type="Pfam" id="PF00233">
    <property type="entry name" value="PDEase_I"/>
    <property type="match status" value="1"/>
</dbReference>
<dbReference type="PROSITE" id="PS51845">
    <property type="entry name" value="PDEASE_I_2"/>
    <property type="match status" value="1"/>
</dbReference>
<dbReference type="PROSITE" id="PS00126">
    <property type="entry name" value="PDEASE_I_1"/>
    <property type="match status" value="1"/>
</dbReference>
<feature type="transmembrane region" description="Helical" evidence="18">
    <location>
        <begin position="168"/>
        <end position="186"/>
    </location>
</feature>
<evidence type="ECO:0000256" key="4">
    <source>
        <dbReference type="ARBA" id="ARBA00022535"/>
    </source>
</evidence>
<evidence type="ECO:0000256" key="8">
    <source>
        <dbReference type="ARBA" id="ARBA00022801"/>
    </source>
</evidence>
<evidence type="ECO:0000313" key="21">
    <source>
        <dbReference type="Proteomes" id="UP001311232"/>
    </source>
</evidence>
<feature type="compositionally biased region" description="Low complexity" evidence="17">
    <location>
        <begin position="474"/>
        <end position="497"/>
    </location>
</feature>
<keyword evidence="10 18" id="KW-0472">Membrane</keyword>
<dbReference type="SMART" id="SM00471">
    <property type="entry name" value="HDc"/>
    <property type="match status" value="1"/>
</dbReference>
<proteinExistence type="inferred from homology"/>
<evidence type="ECO:0000256" key="3">
    <source>
        <dbReference type="ARBA" id="ARBA00004141"/>
    </source>
</evidence>
<protein>
    <recommendedName>
        <fullName evidence="16">Phosphodiesterase</fullName>
        <ecNumber evidence="16">3.1.4.-</ecNumber>
    </recommendedName>
</protein>
<dbReference type="InterPro" id="IPR003607">
    <property type="entry name" value="HD/PDEase_dom"/>
</dbReference>
<feature type="region of interest" description="Disordered" evidence="17">
    <location>
        <begin position="1008"/>
        <end position="1043"/>
    </location>
</feature>
<dbReference type="CDD" id="cd00077">
    <property type="entry name" value="HDc"/>
    <property type="match status" value="1"/>
</dbReference>
<dbReference type="InterPro" id="IPR023174">
    <property type="entry name" value="PDEase_CS"/>
</dbReference>
<evidence type="ECO:0000256" key="2">
    <source>
        <dbReference type="ARBA" id="ARBA00001946"/>
    </source>
</evidence>
<dbReference type="PANTHER" id="PTHR11347">
    <property type="entry name" value="CYCLIC NUCLEOTIDE PHOSPHODIESTERASE"/>
    <property type="match status" value="1"/>
</dbReference>
<keyword evidence="4" id="KW-0140">cGMP</keyword>
<comment type="catalytic activity">
    <reaction evidence="13">
        <text>3',5'-cyclic GMP + H2O = GMP + H(+)</text>
        <dbReference type="Rhea" id="RHEA:16957"/>
        <dbReference type="ChEBI" id="CHEBI:15377"/>
        <dbReference type="ChEBI" id="CHEBI:15378"/>
        <dbReference type="ChEBI" id="CHEBI:57746"/>
        <dbReference type="ChEBI" id="CHEBI:58115"/>
    </reaction>
    <physiologicalReaction direction="left-to-right" evidence="13">
        <dbReference type="Rhea" id="RHEA:16958"/>
    </physiologicalReaction>
</comment>
<evidence type="ECO:0000259" key="19">
    <source>
        <dbReference type="PROSITE" id="PS51845"/>
    </source>
</evidence>
<comment type="cofactor">
    <cofactor evidence="2">
        <name>Mg(2+)</name>
        <dbReference type="ChEBI" id="CHEBI:18420"/>
    </cofactor>
</comment>
<dbReference type="GO" id="GO:0007165">
    <property type="term" value="P:signal transduction"/>
    <property type="evidence" value="ECO:0007669"/>
    <property type="project" value="InterPro"/>
</dbReference>